<dbReference type="EMBL" id="AP025226">
    <property type="protein sequence ID" value="BDB98430.1"/>
    <property type="molecule type" value="Genomic_DNA"/>
</dbReference>
<dbReference type="KEGG" id="scas:SACC_14470"/>
<feature type="transmembrane region" description="Helical" evidence="5">
    <location>
        <begin position="140"/>
        <end position="162"/>
    </location>
</feature>
<feature type="transmembrane region" description="Helical" evidence="5">
    <location>
        <begin position="269"/>
        <end position="291"/>
    </location>
</feature>
<keyword evidence="8" id="KW-1185">Reference proteome</keyword>
<feature type="domain" description="Major facilitator superfamily (MFS) profile" evidence="6">
    <location>
        <begin position="15"/>
        <end position="412"/>
    </location>
</feature>
<organism evidence="7 8">
    <name type="scientific">Saccharolobus caldissimus</name>
    <dbReference type="NCBI Taxonomy" id="1702097"/>
    <lineage>
        <taxon>Archaea</taxon>
        <taxon>Thermoproteota</taxon>
        <taxon>Thermoprotei</taxon>
        <taxon>Sulfolobales</taxon>
        <taxon>Sulfolobaceae</taxon>
        <taxon>Saccharolobus</taxon>
    </lineage>
</organism>
<dbReference type="AlphaFoldDB" id="A0AAQ4CRJ9"/>
<dbReference type="InterPro" id="IPR005828">
    <property type="entry name" value="MFS_sugar_transport-like"/>
</dbReference>
<dbReference type="Gene3D" id="1.20.1250.20">
    <property type="entry name" value="MFS general substrate transporter like domains"/>
    <property type="match status" value="1"/>
</dbReference>
<keyword evidence="3 5" id="KW-1133">Transmembrane helix</keyword>
<dbReference type="GO" id="GO:0046943">
    <property type="term" value="F:carboxylic acid transmembrane transporter activity"/>
    <property type="evidence" value="ECO:0007669"/>
    <property type="project" value="TreeGrafter"/>
</dbReference>
<evidence type="ECO:0000256" key="5">
    <source>
        <dbReference type="SAM" id="Phobius"/>
    </source>
</evidence>
<protein>
    <submittedName>
        <fullName evidence="7">MFS transporter</fullName>
    </submittedName>
</protein>
<evidence type="ECO:0000259" key="6">
    <source>
        <dbReference type="PROSITE" id="PS50850"/>
    </source>
</evidence>
<evidence type="ECO:0000256" key="4">
    <source>
        <dbReference type="ARBA" id="ARBA00023136"/>
    </source>
</evidence>
<dbReference type="InterPro" id="IPR020846">
    <property type="entry name" value="MFS_dom"/>
</dbReference>
<feature type="transmembrane region" description="Helical" evidence="5">
    <location>
        <begin position="53"/>
        <end position="72"/>
    </location>
</feature>
<dbReference type="InterPro" id="IPR005829">
    <property type="entry name" value="Sugar_transporter_CS"/>
</dbReference>
<dbReference type="Pfam" id="PF00083">
    <property type="entry name" value="Sugar_tr"/>
    <property type="match status" value="1"/>
</dbReference>
<feature type="transmembrane region" description="Helical" evidence="5">
    <location>
        <begin position="229"/>
        <end position="257"/>
    </location>
</feature>
<feature type="transmembrane region" description="Helical" evidence="5">
    <location>
        <begin position="21"/>
        <end position="41"/>
    </location>
</feature>
<dbReference type="PANTHER" id="PTHR23508:SF10">
    <property type="entry name" value="CARBOXYLIC ACID TRANSPORTER PROTEIN HOMOLOG"/>
    <property type="match status" value="1"/>
</dbReference>
<gene>
    <name evidence="7" type="ORF">SACC_14470</name>
</gene>
<evidence type="ECO:0000256" key="2">
    <source>
        <dbReference type="ARBA" id="ARBA00022692"/>
    </source>
</evidence>
<evidence type="ECO:0000256" key="1">
    <source>
        <dbReference type="ARBA" id="ARBA00004141"/>
    </source>
</evidence>
<dbReference type="CDD" id="cd17316">
    <property type="entry name" value="MFS_SV2_like"/>
    <property type="match status" value="1"/>
</dbReference>
<dbReference type="RefSeq" id="WP_229572301.1">
    <property type="nucleotide sequence ID" value="NZ_AP025226.1"/>
</dbReference>
<keyword evidence="2 5" id="KW-0812">Transmembrane</keyword>
<evidence type="ECO:0000313" key="8">
    <source>
        <dbReference type="Proteomes" id="UP001319921"/>
    </source>
</evidence>
<dbReference type="SUPFAM" id="SSF103473">
    <property type="entry name" value="MFS general substrate transporter"/>
    <property type="match status" value="1"/>
</dbReference>
<dbReference type="InterPro" id="IPR036259">
    <property type="entry name" value="MFS_trans_sf"/>
</dbReference>
<feature type="transmembrane region" description="Helical" evidence="5">
    <location>
        <begin position="168"/>
        <end position="190"/>
    </location>
</feature>
<reference evidence="7 8" key="1">
    <citation type="journal article" date="2022" name="Microbiol. Resour. Announc.">
        <title>Complete Genome Sequence of the Hyperthermophilic and Acidophilic Archaeon Saccharolobus caldissimus Strain HS-3T.</title>
        <authorList>
            <person name="Sakai H.D."/>
            <person name="Kurosawa N."/>
        </authorList>
    </citation>
    <scope>NUCLEOTIDE SEQUENCE [LARGE SCALE GENOMIC DNA]</scope>
    <source>
        <strain evidence="7 8">JCM32116</strain>
    </source>
</reference>
<dbReference type="PROSITE" id="PS50850">
    <property type="entry name" value="MFS"/>
    <property type="match status" value="1"/>
</dbReference>
<dbReference type="GeneID" id="68866173"/>
<feature type="transmembrane region" description="Helical" evidence="5">
    <location>
        <begin position="383"/>
        <end position="406"/>
    </location>
</feature>
<feature type="transmembrane region" description="Helical" evidence="5">
    <location>
        <begin position="84"/>
        <end position="103"/>
    </location>
</feature>
<proteinExistence type="predicted"/>
<dbReference type="PANTHER" id="PTHR23508">
    <property type="entry name" value="CARBOXYLIC ACID TRANSPORTER PROTEIN HOMOLOG"/>
    <property type="match status" value="1"/>
</dbReference>
<dbReference type="GO" id="GO:0005886">
    <property type="term" value="C:plasma membrane"/>
    <property type="evidence" value="ECO:0007669"/>
    <property type="project" value="TreeGrafter"/>
</dbReference>
<sequence length="426" mass="46827">MGYFDNVPTSIKAKSFFVSSAGFFLDGYDLSVISFAVYFIANEFKLTSIQTGLVTSASLIGMIFGAILFGWLSDKMGRSRIMGIDLIFFAMFGLTSALSQNFLELFISRLLLGIGIGGDYPVSSTLMAEFSPSISRGRYLTGSVSMYWVGTLLSALVTLFFLPLGPYFWRWVFLVGAIISIPIILIRIRLSESPRWLISKGIIKDSNLPRQEDENKGVKGYLDLFKGEVLYVTIFVSSVWFLFDVASYGIGLYYPFILRQFAFPSNYEVLYGTMLIGVGAIIGYIIAEFFIDSLGRRVVLLVGLGSMALLLILGGLIKVTGTLLVPYFMSFVALEQWAGAVTLFYPTELFPTSVRSSGQGFATSVSRIGAVLGVTYFPTMTKLLGFSASLLVFGIICTLAFIISLLMAKETKKKSLEESSIGLKTI</sequence>
<evidence type="ECO:0000256" key="3">
    <source>
        <dbReference type="ARBA" id="ARBA00022989"/>
    </source>
</evidence>
<dbReference type="Proteomes" id="UP001319921">
    <property type="component" value="Chromosome"/>
</dbReference>
<feature type="transmembrane region" description="Helical" evidence="5">
    <location>
        <begin position="298"/>
        <end position="317"/>
    </location>
</feature>
<keyword evidence="4 5" id="KW-0472">Membrane</keyword>
<accession>A0AAQ4CRJ9</accession>
<dbReference type="InterPro" id="IPR003663">
    <property type="entry name" value="Sugar/inositol_transpt"/>
</dbReference>
<dbReference type="PROSITE" id="PS00217">
    <property type="entry name" value="SUGAR_TRANSPORT_2"/>
    <property type="match status" value="1"/>
</dbReference>
<name>A0AAQ4CRJ9_9CREN</name>
<comment type="subcellular location">
    <subcellularLocation>
        <location evidence="1">Membrane</location>
        <topology evidence="1">Multi-pass membrane protein</topology>
    </subcellularLocation>
</comment>
<evidence type="ECO:0000313" key="7">
    <source>
        <dbReference type="EMBL" id="BDB98430.1"/>
    </source>
</evidence>
<dbReference type="PRINTS" id="PR00171">
    <property type="entry name" value="SUGRTRNSPORT"/>
</dbReference>